<organism evidence="2 3">
    <name type="scientific">Alkalimarinus alittae</name>
    <dbReference type="NCBI Taxonomy" id="2961619"/>
    <lineage>
        <taxon>Bacteria</taxon>
        <taxon>Pseudomonadati</taxon>
        <taxon>Pseudomonadota</taxon>
        <taxon>Gammaproteobacteria</taxon>
        <taxon>Alteromonadales</taxon>
        <taxon>Alteromonadaceae</taxon>
        <taxon>Alkalimarinus</taxon>
    </lineage>
</organism>
<sequence length="433" mass="49717">MKSIIMPHLARIISSDALLNFKRAVSELKRFSSGQPHVLDVFLHINDPYSYLLLQVLPDLEKRYQVTLRLRAILRTNDDMFPEQEMLSDYAFKDARILAQLYELSFPSEPPLKDINKTILYTNQLIIAESSSNVLRNFNAIFDNYWHSRDTHFNYDNTSDDTVHNNLARNETRLKKLGHYMAGMIHYAGEWYWGIDRLEHLERRANKLGLSTLAKPSIYYNRTHVNACNTFPLATTNATVHPSPLTLFFSIRSPYSHLGLERAVRLAKYYDIALIVKPVLPMVMRGLAVPDAKKMYIFHDTKREANKYGINYGFVADPLGAGVERCYALFDYAESEGKGVEYLLAYARAVNAQGIRSETDKGLKKIVTSCGLDWNTAKSLLAGDSWRLWAEQNLKDMYNLGLWGVPSFQHKNTAVWGQDRIFVIENQIIKDMS</sequence>
<evidence type="ECO:0000313" key="3">
    <source>
        <dbReference type="Proteomes" id="UP001163739"/>
    </source>
</evidence>
<dbReference type="SUPFAM" id="SSF52833">
    <property type="entry name" value="Thioredoxin-like"/>
    <property type="match status" value="2"/>
</dbReference>
<dbReference type="InterPro" id="IPR001853">
    <property type="entry name" value="DSBA-like_thioredoxin_dom"/>
</dbReference>
<dbReference type="Gene3D" id="3.40.30.10">
    <property type="entry name" value="Glutaredoxin"/>
    <property type="match status" value="2"/>
</dbReference>
<dbReference type="Proteomes" id="UP001163739">
    <property type="component" value="Chromosome"/>
</dbReference>
<dbReference type="PANTHER" id="PTHR42943:SF2">
    <property type="entry name" value="GLUTATHIONE S-TRANSFERASE KAPPA 1"/>
    <property type="match status" value="1"/>
</dbReference>
<evidence type="ECO:0000313" key="2">
    <source>
        <dbReference type="EMBL" id="UZE94595.1"/>
    </source>
</evidence>
<dbReference type="Pfam" id="PF01323">
    <property type="entry name" value="DSBA"/>
    <property type="match status" value="1"/>
</dbReference>
<evidence type="ECO:0000259" key="1">
    <source>
        <dbReference type="Pfam" id="PF01323"/>
    </source>
</evidence>
<keyword evidence="3" id="KW-1185">Reference proteome</keyword>
<accession>A0ABY6MXN8</accession>
<dbReference type="RefSeq" id="WP_265046087.1">
    <property type="nucleotide sequence ID" value="NZ_CP100390.1"/>
</dbReference>
<name>A0ABY6MXN8_9ALTE</name>
<gene>
    <name evidence="2" type="ORF">NKI27_10900</name>
</gene>
<feature type="domain" description="DSBA-like thioredoxin" evidence="1">
    <location>
        <begin position="246"/>
        <end position="428"/>
    </location>
</feature>
<protein>
    <submittedName>
        <fullName evidence="2">DsbA family protein</fullName>
    </submittedName>
</protein>
<dbReference type="EMBL" id="CP100390">
    <property type="protein sequence ID" value="UZE94595.1"/>
    <property type="molecule type" value="Genomic_DNA"/>
</dbReference>
<reference evidence="2" key="1">
    <citation type="submission" date="2022-06" db="EMBL/GenBank/DDBJ databases">
        <title>Alkalimarinus sp. nov., isolated from gut of a Alitta virens.</title>
        <authorList>
            <person name="Yang A.I."/>
            <person name="Shin N.-R."/>
        </authorList>
    </citation>
    <scope>NUCLEOTIDE SEQUENCE</scope>
    <source>
        <strain evidence="2">A2M4</strain>
    </source>
</reference>
<dbReference type="PANTHER" id="PTHR42943">
    <property type="entry name" value="GLUTATHIONE S-TRANSFERASE KAPPA"/>
    <property type="match status" value="1"/>
</dbReference>
<dbReference type="InterPro" id="IPR036249">
    <property type="entry name" value="Thioredoxin-like_sf"/>
</dbReference>
<proteinExistence type="predicted"/>
<dbReference type="InterPro" id="IPR051924">
    <property type="entry name" value="GST_Kappa/NadH"/>
</dbReference>